<protein>
    <submittedName>
        <fullName evidence="1">Uncharacterized protein</fullName>
    </submittedName>
</protein>
<comment type="caution">
    <text evidence="1">The sequence shown here is derived from an EMBL/GenBank/DDBJ whole genome shotgun (WGS) entry which is preliminary data.</text>
</comment>
<name>A0A545V3K3_9HYPO</name>
<dbReference type="AlphaFoldDB" id="A0A545V3K3"/>
<dbReference type="Proteomes" id="UP000315783">
    <property type="component" value="Unassembled WGS sequence"/>
</dbReference>
<proteinExistence type="predicted"/>
<evidence type="ECO:0000313" key="2">
    <source>
        <dbReference type="Proteomes" id="UP000315783"/>
    </source>
</evidence>
<keyword evidence="2" id="KW-1185">Reference proteome</keyword>
<sequence>MQLESGCCLAVQMRPAELGIATQKSICRPPIFQLNIAGILPASLVMLHKFYSQIE</sequence>
<organism evidence="1 2">
    <name type="scientific">Cordyceps javanica</name>
    <dbReference type="NCBI Taxonomy" id="43265"/>
    <lineage>
        <taxon>Eukaryota</taxon>
        <taxon>Fungi</taxon>
        <taxon>Dikarya</taxon>
        <taxon>Ascomycota</taxon>
        <taxon>Pezizomycotina</taxon>
        <taxon>Sordariomycetes</taxon>
        <taxon>Hypocreomycetidae</taxon>
        <taxon>Hypocreales</taxon>
        <taxon>Cordycipitaceae</taxon>
        <taxon>Cordyceps</taxon>
    </lineage>
</organism>
<gene>
    <name evidence="1" type="ORF">IF1G_04878</name>
</gene>
<dbReference type="EMBL" id="SPUK01000006">
    <property type="protein sequence ID" value="TQV96295.1"/>
    <property type="molecule type" value="Genomic_DNA"/>
</dbReference>
<accession>A0A545V3K3</accession>
<evidence type="ECO:0000313" key="1">
    <source>
        <dbReference type="EMBL" id="TQV96295.1"/>
    </source>
</evidence>
<reference evidence="1 2" key="1">
    <citation type="journal article" date="2019" name="Appl. Microbiol. Biotechnol.">
        <title>Genome sequence of Isaria javanica and comparative genome analysis insights into family S53 peptidase evolution in fungal entomopathogens.</title>
        <authorList>
            <person name="Lin R."/>
            <person name="Zhang X."/>
            <person name="Xin B."/>
            <person name="Zou M."/>
            <person name="Gao Y."/>
            <person name="Qin F."/>
            <person name="Hu Q."/>
            <person name="Xie B."/>
            <person name="Cheng X."/>
        </authorList>
    </citation>
    <scope>NUCLEOTIDE SEQUENCE [LARGE SCALE GENOMIC DNA]</scope>
    <source>
        <strain evidence="1 2">IJ1G</strain>
    </source>
</reference>